<evidence type="ECO:0000256" key="1">
    <source>
        <dbReference type="SAM" id="MobiDB-lite"/>
    </source>
</evidence>
<sequence length="201" mass="22765">MPPPNQSPPGKEARPPEKIPPLSNIAPSVFVPLREDILNTDLPRDRVERLKRILSSIDYQREGVKENLLYMFEREKRRIMQEAAEREQAQGPPLIRPALHPSEVDTIIANMEAPAAPGMDYNIRNMPPVEVGERLSPNLSIRDKAVMDLLTVVERAVLDLQSFGNYMAGIKEYYLGCLERELARIEDVGKRPEERSAGREG</sequence>
<evidence type="ECO:0000313" key="2">
    <source>
        <dbReference type="EMBL" id="SPQ27477.1"/>
    </source>
</evidence>
<accession>A0A3S4F565</accession>
<protein>
    <submittedName>
        <fullName evidence="2">01ba72e0-3279-465d-96e7-e15d890457cf</fullName>
    </submittedName>
</protein>
<dbReference type="AlphaFoldDB" id="A0A3S4F565"/>
<proteinExistence type="predicted"/>
<dbReference type="EMBL" id="OUUZ01000019">
    <property type="protein sequence ID" value="SPQ27477.1"/>
    <property type="molecule type" value="Genomic_DNA"/>
</dbReference>
<dbReference type="Proteomes" id="UP000289323">
    <property type="component" value="Unassembled WGS sequence"/>
</dbReference>
<evidence type="ECO:0000313" key="3">
    <source>
        <dbReference type="Proteomes" id="UP000289323"/>
    </source>
</evidence>
<reference evidence="2 3" key="1">
    <citation type="submission" date="2018-04" db="EMBL/GenBank/DDBJ databases">
        <authorList>
            <person name="Huttner S."/>
            <person name="Dainat J."/>
        </authorList>
    </citation>
    <scope>NUCLEOTIDE SEQUENCE [LARGE SCALE GENOMIC DNA]</scope>
</reference>
<feature type="region of interest" description="Disordered" evidence="1">
    <location>
        <begin position="1"/>
        <end position="24"/>
    </location>
</feature>
<organism evidence="2 3">
    <name type="scientific">Thermothielavioides terrestris</name>
    <dbReference type="NCBI Taxonomy" id="2587410"/>
    <lineage>
        <taxon>Eukaryota</taxon>
        <taxon>Fungi</taxon>
        <taxon>Dikarya</taxon>
        <taxon>Ascomycota</taxon>
        <taxon>Pezizomycotina</taxon>
        <taxon>Sordariomycetes</taxon>
        <taxon>Sordariomycetidae</taxon>
        <taxon>Sordariales</taxon>
        <taxon>Chaetomiaceae</taxon>
        <taxon>Thermothielavioides</taxon>
    </lineage>
</organism>
<gene>
    <name evidence="2" type="ORF">TT172_LOCUS9896</name>
</gene>
<name>A0A3S4F565_9PEZI</name>